<reference evidence="3 4" key="1">
    <citation type="submission" date="2016-09" db="EMBL/GenBank/DDBJ databases">
        <title>Extensive genetic diversity and differential bi-allelic expression allows diatom success in the polar Southern Ocean.</title>
        <authorList>
            <consortium name="DOE Joint Genome Institute"/>
            <person name="Mock T."/>
            <person name="Otillar R.P."/>
            <person name="Strauss J."/>
            <person name="Dupont C."/>
            <person name="Frickenhaus S."/>
            <person name="Maumus F."/>
            <person name="Mcmullan M."/>
            <person name="Sanges R."/>
            <person name="Schmutz J."/>
            <person name="Toseland A."/>
            <person name="Valas R."/>
            <person name="Veluchamy A."/>
            <person name="Ward B.J."/>
            <person name="Allen A."/>
            <person name="Barry K."/>
            <person name="Falciatore A."/>
            <person name="Ferrante M."/>
            <person name="Fortunato A.E."/>
            <person name="Gloeckner G."/>
            <person name="Gruber A."/>
            <person name="Hipkin R."/>
            <person name="Janech M."/>
            <person name="Kroth P."/>
            <person name="Leese F."/>
            <person name="Lindquist E."/>
            <person name="Lyon B.R."/>
            <person name="Martin J."/>
            <person name="Mayer C."/>
            <person name="Parker M."/>
            <person name="Quesneville H."/>
            <person name="Raymond J."/>
            <person name="Uhlig C."/>
            <person name="Valentin K.U."/>
            <person name="Worden A.Z."/>
            <person name="Armbrust E.V."/>
            <person name="Bowler C."/>
            <person name="Green B."/>
            <person name="Moulton V."/>
            <person name="Van Oosterhout C."/>
            <person name="Grigoriev I."/>
        </authorList>
    </citation>
    <scope>NUCLEOTIDE SEQUENCE [LARGE SCALE GENOMIC DNA]</scope>
    <source>
        <strain evidence="3 4">CCMP1102</strain>
    </source>
</reference>
<comment type="similarity">
    <text evidence="1">Belongs to the HEBP family.</text>
</comment>
<dbReference type="KEGG" id="fcy:FRACYDRAFT_168094"/>
<gene>
    <name evidence="3" type="ORF">FRACYDRAFT_168094</name>
</gene>
<dbReference type="InterPro" id="IPR006917">
    <property type="entry name" value="SOUL_heme-bd"/>
</dbReference>
<name>A0A1E7FJP9_9STRA</name>
<dbReference type="InParanoid" id="A0A1E7FJP9"/>
<evidence type="ECO:0000256" key="2">
    <source>
        <dbReference type="SAM" id="MobiDB-lite"/>
    </source>
</evidence>
<proteinExistence type="inferred from homology"/>
<dbReference type="PANTHER" id="PTHR11220">
    <property type="entry name" value="HEME-BINDING PROTEIN-RELATED"/>
    <property type="match status" value="1"/>
</dbReference>
<dbReference type="OrthoDB" id="6424451at2759"/>
<organism evidence="3 4">
    <name type="scientific">Fragilariopsis cylindrus CCMP1102</name>
    <dbReference type="NCBI Taxonomy" id="635003"/>
    <lineage>
        <taxon>Eukaryota</taxon>
        <taxon>Sar</taxon>
        <taxon>Stramenopiles</taxon>
        <taxon>Ochrophyta</taxon>
        <taxon>Bacillariophyta</taxon>
        <taxon>Bacillariophyceae</taxon>
        <taxon>Bacillariophycidae</taxon>
        <taxon>Bacillariales</taxon>
        <taxon>Bacillariaceae</taxon>
        <taxon>Fragilariopsis</taxon>
    </lineage>
</organism>
<keyword evidence="4" id="KW-1185">Reference proteome</keyword>
<dbReference type="Pfam" id="PF04832">
    <property type="entry name" value="SOUL"/>
    <property type="match status" value="1"/>
</dbReference>
<protein>
    <submittedName>
        <fullName evidence="3">SOUL-domain-containing protein</fullName>
    </submittedName>
</protein>
<evidence type="ECO:0000313" key="3">
    <source>
        <dbReference type="EMBL" id="OEU18400.1"/>
    </source>
</evidence>
<dbReference type="Gene3D" id="3.20.80.10">
    <property type="entry name" value="Regulatory factor, effector binding domain"/>
    <property type="match status" value="1"/>
</dbReference>
<dbReference type="AlphaFoldDB" id="A0A1E7FJP9"/>
<evidence type="ECO:0000256" key="1">
    <source>
        <dbReference type="ARBA" id="ARBA00009817"/>
    </source>
</evidence>
<accession>A0A1E7FJP9</accession>
<feature type="region of interest" description="Disordered" evidence="2">
    <location>
        <begin position="250"/>
        <end position="283"/>
    </location>
</feature>
<feature type="compositionally biased region" description="Acidic residues" evidence="2">
    <location>
        <begin position="273"/>
        <end position="283"/>
    </location>
</feature>
<dbReference type="EMBL" id="KV784356">
    <property type="protein sequence ID" value="OEU18400.1"/>
    <property type="molecule type" value="Genomic_DNA"/>
</dbReference>
<dbReference type="InterPro" id="IPR011256">
    <property type="entry name" value="Reg_factor_effector_dom_sf"/>
</dbReference>
<evidence type="ECO:0000313" key="4">
    <source>
        <dbReference type="Proteomes" id="UP000095751"/>
    </source>
</evidence>
<dbReference type="Proteomes" id="UP000095751">
    <property type="component" value="Unassembled WGS sequence"/>
</dbReference>
<dbReference type="PANTHER" id="PTHR11220:SF58">
    <property type="entry name" value="SOUL HEME-BINDING FAMILY PROTEIN"/>
    <property type="match status" value="1"/>
</dbReference>
<sequence length="283" mass="31254">MQKNLEDLQDDLTDPINKIPARLEKQRGMLEKQRDEVLQEARNVFLEKPEGLEEPSYTIVQSLDLYEIRQYDAYTVASTRTSSASNTDDDINVNVNVIDDGMAAGSGFNTLASYIFGANDENKNLGMTMPVTQTSSGDMRFYISPKTIEDGRIPQPQEPDDNIDTTTTTVASTVEIVPIPSALLAVRTFRGFVTDGEVARQKDTLLQALEMDGIELDVAHGAIVPHVVFQYNSPLTLPMVRCNEIGVAVRSSDNSDNDDSPPTSESLKKEWTVDDDDEVDGSK</sequence>
<dbReference type="SUPFAM" id="SSF55136">
    <property type="entry name" value="Probable bacterial effector-binding domain"/>
    <property type="match status" value="1"/>
</dbReference>